<evidence type="ECO:0000256" key="6">
    <source>
        <dbReference type="ARBA" id="ARBA00022592"/>
    </source>
</evidence>
<comment type="similarity">
    <text evidence="2 7">Belongs to the PhoU family.</text>
</comment>
<evidence type="ECO:0000256" key="3">
    <source>
        <dbReference type="ARBA" id="ARBA00011738"/>
    </source>
</evidence>
<keyword evidence="10" id="KW-1185">Reference proteome</keyword>
<accession>A0A1S2LGD3</accession>
<dbReference type="EMBL" id="MLQR01000050">
    <property type="protein sequence ID" value="OIJ10545.1"/>
    <property type="molecule type" value="Genomic_DNA"/>
</dbReference>
<evidence type="ECO:0000256" key="1">
    <source>
        <dbReference type="ARBA" id="ARBA00004496"/>
    </source>
</evidence>
<dbReference type="PANTHER" id="PTHR42930:SF3">
    <property type="entry name" value="PHOSPHATE-SPECIFIC TRANSPORT SYSTEM ACCESSORY PROTEIN PHOU"/>
    <property type="match status" value="1"/>
</dbReference>
<sequence>MHTRETFHIGLGSLKESIVLLGQQVDQAFHNAMDAFVNNDIEKFKIIKVNDLKINQQELVVNEKATLLIARQQPVASDLRKIIVAFKISSDLERVGDLAVDICKAAERIPKTEMEIDTTILVEMAIIASGMVTNALRAYESGNVLEAQQIAHLDDQVDDMYAKFVKQLFNIVISDQLEIEQVTQLAFISRYIERIADYATNIAELIIYEVNGQYFDLN</sequence>
<dbReference type="NCBIfam" id="TIGR02135">
    <property type="entry name" value="phoU_full"/>
    <property type="match status" value="1"/>
</dbReference>
<feature type="domain" description="PhoU" evidence="8">
    <location>
        <begin position="121"/>
        <end position="206"/>
    </location>
</feature>
<dbReference type="Gene3D" id="1.20.58.220">
    <property type="entry name" value="Phosphate transport system protein phou homolog 2, domain 2"/>
    <property type="match status" value="1"/>
</dbReference>
<dbReference type="FunFam" id="1.20.58.220:FF:000004">
    <property type="entry name" value="Phosphate-specific transport system accessory protein PhoU"/>
    <property type="match status" value="1"/>
</dbReference>
<keyword evidence="5 7" id="KW-0963">Cytoplasm</keyword>
<dbReference type="SUPFAM" id="SSF109755">
    <property type="entry name" value="PhoU-like"/>
    <property type="match status" value="1"/>
</dbReference>
<dbReference type="InterPro" id="IPR038078">
    <property type="entry name" value="PhoU-like_sf"/>
</dbReference>
<dbReference type="OrthoDB" id="9814256at2"/>
<reference evidence="9 10" key="1">
    <citation type="submission" date="2016-10" db="EMBL/GenBank/DDBJ databases">
        <title>Draft genome sequences of four alkaliphilic bacteria belonging to the Anaerobacillus genus.</title>
        <authorList>
            <person name="Bassil N.M."/>
            <person name="Lloyd J.R."/>
        </authorList>
    </citation>
    <scope>NUCLEOTIDE SEQUENCE [LARGE SCALE GENOMIC DNA]</scope>
    <source>
        <strain evidence="9 10">DSM 18345</strain>
    </source>
</reference>
<dbReference type="Proteomes" id="UP000179524">
    <property type="component" value="Unassembled WGS sequence"/>
</dbReference>
<dbReference type="GO" id="GO:0045936">
    <property type="term" value="P:negative regulation of phosphate metabolic process"/>
    <property type="evidence" value="ECO:0007669"/>
    <property type="project" value="InterPro"/>
</dbReference>
<dbReference type="GO" id="GO:0030643">
    <property type="term" value="P:intracellular phosphate ion homeostasis"/>
    <property type="evidence" value="ECO:0007669"/>
    <property type="project" value="InterPro"/>
</dbReference>
<comment type="subcellular location">
    <subcellularLocation>
        <location evidence="1 7">Cytoplasm</location>
    </subcellularLocation>
</comment>
<comment type="function">
    <text evidence="7">Plays a role in the regulation of phosphate uptake.</text>
</comment>
<evidence type="ECO:0000256" key="7">
    <source>
        <dbReference type="PIRNR" id="PIRNR003107"/>
    </source>
</evidence>
<keyword evidence="4 7" id="KW-0813">Transport</keyword>
<evidence type="ECO:0000259" key="8">
    <source>
        <dbReference type="Pfam" id="PF01895"/>
    </source>
</evidence>
<dbReference type="GO" id="GO:0005737">
    <property type="term" value="C:cytoplasm"/>
    <property type="evidence" value="ECO:0007669"/>
    <property type="project" value="UniProtKB-SubCell"/>
</dbReference>
<dbReference type="GO" id="GO:0006817">
    <property type="term" value="P:phosphate ion transport"/>
    <property type="evidence" value="ECO:0007669"/>
    <property type="project" value="UniProtKB-KW"/>
</dbReference>
<gene>
    <name evidence="9" type="ORF">BKP37_18605</name>
</gene>
<proteinExistence type="inferred from homology"/>
<dbReference type="AlphaFoldDB" id="A0A1S2LGD3"/>
<evidence type="ECO:0000313" key="9">
    <source>
        <dbReference type="EMBL" id="OIJ10545.1"/>
    </source>
</evidence>
<protein>
    <recommendedName>
        <fullName evidence="7">Phosphate-specific transport system accessory protein PhoU</fullName>
    </recommendedName>
</protein>
<comment type="subunit">
    <text evidence="3 7">Homodimer.</text>
</comment>
<dbReference type="RefSeq" id="WP_071311118.1">
    <property type="nucleotide sequence ID" value="NZ_MLQR01000050.1"/>
</dbReference>
<evidence type="ECO:0000313" key="10">
    <source>
        <dbReference type="Proteomes" id="UP000179524"/>
    </source>
</evidence>
<dbReference type="PIRSF" id="PIRSF003107">
    <property type="entry name" value="PhoU"/>
    <property type="match status" value="1"/>
</dbReference>
<comment type="caution">
    <text evidence="9">The sequence shown here is derived from an EMBL/GenBank/DDBJ whole genome shotgun (WGS) entry which is preliminary data.</text>
</comment>
<organism evidence="9 10">
    <name type="scientific">Anaerobacillus alkalilacustris</name>
    <dbReference type="NCBI Taxonomy" id="393763"/>
    <lineage>
        <taxon>Bacteria</taxon>
        <taxon>Bacillati</taxon>
        <taxon>Bacillota</taxon>
        <taxon>Bacilli</taxon>
        <taxon>Bacillales</taxon>
        <taxon>Bacillaceae</taxon>
        <taxon>Anaerobacillus</taxon>
    </lineage>
</organism>
<dbReference type="InterPro" id="IPR026022">
    <property type="entry name" value="PhoU_dom"/>
</dbReference>
<dbReference type="PANTHER" id="PTHR42930">
    <property type="entry name" value="PHOSPHATE-SPECIFIC TRANSPORT SYSTEM ACCESSORY PROTEIN PHOU"/>
    <property type="match status" value="1"/>
</dbReference>
<keyword evidence="6 7" id="KW-0592">Phosphate transport</keyword>
<evidence type="ECO:0000256" key="4">
    <source>
        <dbReference type="ARBA" id="ARBA00022448"/>
    </source>
</evidence>
<dbReference type="InterPro" id="IPR028366">
    <property type="entry name" value="PhoU"/>
</dbReference>
<dbReference type="Pfam" id="PF01895">
    <property type="entry name" value="PhoU"/>
    <property type="match status" value="2"/>
</dbReference>
<evidence type="ECO:0000256" key="5">
    <source>
        <dbReference type="ARBA" id="ARBA00022490"/>
    </source>
</evidence>
<feature type="domain" description="PhoU" evidence="8">
    <location>
        <begin position="20"/>
        <end position="105"/>
    </location>
</feature>
<name>A0A1S2LGD3_9BACI</name>
<evidence type="ECO:0000256" key="2">
    <source>
        <dbReference type="ARBA" id="ARBA00008107"/>
    </source>
</evidence>